<dbReference type="EMBL" id="CM045764">
    <property type="protein sequence ID" value="KAI8006174.1"/>
    <property type="molecule type" value="Genomic_DNA"/>
</dbReference>
<reference evidence="1 2" key="1">
    <citation type="journal article" date="2022" name="Plant J.">
        <title>Chromosome-level genome of Camellia lanceoleosa provides a valuable resource for understanding genome evolution and self-incompatibility.</title>
        <authorList>
            <person name="Gong W."/>
            <person name="Xiao S."/>
            <person name="Wang L."/>
            <person name="Liao Z."/>
            <person name="Chang Y."/>
            <person name="Mo W."/>
            <person name="Hu G."/>
            <person name="Li W."/>
            <person name="Zhao G."/>
            <person name="Zhu H."/>
            <person name="Hu X."/>
            <person name="Ji K."/>
            <person name="Xiang X."/>
            <person name="Song Q."/>
            <person name="Yuan D."/>
            <person name="Jin S."/>
            <person name="Zhang L."/>
        </authorList>
    </citation>
    <scope>NUCLEOTIDE SEQUENCE [LARGE SCALE GENOMIC DNA]</scope>
    <source>
        <strain evidence="1">SQ_2022a</strain>
    </source>
</reference>
<organism evidence="1 2">
    <name type="scientific">Camellia lanceoleosa</name>
    <dbReference type="NCBI Taxonomy" id="1840588"/>
    <lineage>
        <taxon>Eukaryota</taxon>
        <taxon>Viridiplantae</taxon>
        <taxon>Streptophyta</taxon>
        <taxon>Embryophyta</taxon>
        <taxon>Tracheophyta</taxon>
        <taxon>Spermatophyta</taxon>
        <taxon>Magnoliopsida</taxon>
        <taxon>eudicotyledons</taxon>
        <taxon>Gunneridae</taxon>
        <taxon>Pentapetalae</taxon>
        <taxon>asterids</taxon>
        <taxon>Ericales</taxon>
        <taxon>Theaceae</taxon>
        <taxon>Camellia</taxon>
    </lineage>
</organism>
<gene>
    <name evidence="1" type="ORF">LOK49_LG07G01307</name>
</gene>
<accession>A0ACC0GZM8</accession>
<proteinExistence type="predicted"/>
<sequence>MEPWKSQGDHQVCCLPCGHIYGMSCINRWIQHRGGSSAKCPQCNKKITLKNVRKLYASPVIVVDENSQKKVESLGAENKSLEAENRCLKTERANLLDIQDSLLKELCHLKEVGLIINII</sequence>
<comment type="caution">
    <text evidence="1">The sequence shown here is derived from an EMBL/GenBank/DDBJ whole genome shotgun (WGS) entry which is preliminary data.</text>
</comment>
<evidence type="ECO:0000313" key="2">
    <source>
        <dbReference type="Proteomes" id="UP001060215"/>
    </source>
</evidence>
<name>A0ACC0GZM8_9ERIC</name>
<keyword evidence="2" id="KW-1185">Reference proteome</keyword>
<evidence type="ECO:0000313" key="1">
    <source>
        <dbReference type="EMBL" id="KAI8006174.1"/>
    </source>
</evidence>
<protein>
    <submittedName>
        <fullName evidence="1">E3 ubiquitin-protein ligase RFWD3</fullName>
    </submittedName>
</protein>
<dbReference type="Proteomes" id="UP001060215">
    <property type="component" value="Chromosome 7"/>
</dbReference>